<evidence type="ECO:0000256" key="4">
    <source>
        <dbReference type="ARBA" id="ARBA00022741"/>
    </source>
</evidence>
<dbReference type="InterPro" id="IPR036890">
    <property type="entry name" value="HATPase_C_sf"/>
</dbReference>
<dbReference type="EC" id="2.7.13.3" evidence="2"/>
<keyword evidence="8" id="KW-1133">Transmembrane helix</keyword>
<evidence type="ECO:0000256" key="2">
    <source>
        <dbReference type="ARBA" id="ARBA00012438"/>
    </source>
</evidence>
<dbReference type="GO" id="GO:0004673">
    <property type="term" value="F:protein histidine kinase activity"/>
    <property type="evidence" value="ECO:0007669"/>
    <property type="project" value="UniProtKB-EC"/>
</dbReference>
<keyword evidence="8" id="KW-0472">Membrane</keyword>
<dbReference type="InterPro" id="IPR004358">
    <property type="entry name" value="Sig_transdc_His_kin-like_C"/>
</dbReference>
<dbReference type="STRING" id="287099.SAMN05660413_02028"/>
<organism evidence="10 11">
    <name type="scientific">Salegentibacter flavus</name>
    <dbReference type="NCBI Taxonomy" id="287099"/>
    <lineage>
        <taxon>Bacteria</taxon>
        <taxon>Pseudomonadati</taxon>
        <taxon>Bacteroidota</taxon>
        <taxon>Flavobacteriia</taxon>
        <taxon>Flavobacteriales</taxon>
        <taxon>Flavobacteriaceae</taxon>
        <taxon>Salegentibacter</taxon>
    </lineage>
</organism>
<dbReference type="InterPro" id="IPR003594">
    <property type="entry name" value="HATPase_dom"/>
</dbReference>
<keyword evidence="6" id="KW-0067">ATP-binding</keyword>
<dbReference type="GO" id="GO:0000160">
    <property type="term" value="P:phosphorelay signal transduction system"/>
    <property type="evidence" value="ECO:0007669"/>
    <property type="project" value="UniProtKB-KW"/>
</dbReference>
<reference evidence="10 11" key="1">
    <citation type="submission" date="2016-10" db="EMBL/GenBank/DDBJ databases">
        <authorList>
            <person name="de Groot N.N."/>
        </authorList>
    </citation>
    <scope>NUCLEOTIDE SEQUENCE [LARGE SCALE GENOMIC DNA]</scope>
    <source>
        <strain evidence="10 11">DSM 17794</strain>
    </source>
</reference>
<proteinExistence type="predicted"/>
<keyword evidence="5 10" id="KW-0418">Kinase</keyword>
<feature type="transmembrane region" description="Helical" evidence="8">
    <location>
        <begin position="12"/>
        <end position="29"/>
    </location>
</feature>
<evidence type="ECO:0000256" key="1">
    <source>
        <dbReference type="ARBA" id="ARBA00000085"/>
    </source>
</evidence>
<evidence type="ECO:0000256" key="3">
    <source>
        <dbReference type="ARBA" id="ARBA00022679"/>
    </source>
</evidence>
<keyword evidence="8" id="KW-0812">Transmembrane</keyword>
<feature type="transmembrane region" description="Helical" evidence="8">
    <location>
        <begin position="35"/>
        <end position="51"/>
    </location>
</feature>
<evidence type="ECO:0000256" key="7">
    <source>
        <dbReference type="ARBA" id="ARBA00023012"/>
    </source>
</evidence>
<dbReference type="PANTHER" id="PTHR43065">
    <property type="entry name" value="SENSOR HISTIDINE KINASE"/>
    <property type="match status" value="1"/>
</dbReference>
<keyword evidence="3" id="KW-0808">Transferase</keyword>
<dbReference type="Pfam" id="PF02518">
    <property type="entry name" value="HATPase_c"/>
    <property type="match status" value="1"/>
</dbReference>
<dbReference type="PRINTS" id="PR00344">
    <property type="entry name" value="BCTRLSENSOR"/>
</dbReference>
<dbReference type="Proteomes" id="UP000199153">
    <property type="component" value="Unassembled WGS sequence"/>
</dbReference>
<evidence type="ECO:0000313" key="11">
    <source>
        <dbReference type="Proteomes" id="UP000199153"/>
    </source>
</evidence>
<name>A0A1I5AS01_9FLAO</name>
<keyword evidence="11" id="KW-1185">Reference proteome</keyword>
<evidence type="ECO:0000256" key="6">
    <source>
        <dbReference type="ARBA" id="ARBA00022840"/>
    </source>
</evidence>
<accession>A0A1I5AS01</accession>
<comment type="catalytic activity">
    <reaction evidence="1">
        <text>ATP + protein L-histidine = ADP + protein N-phospho-L-histidine.</text>
        <dbReference type="EC" id="2.7.13.3"/>
    </reaction>
</comment>
<dbReference type="InterPro" id="IPR005467">
    <property type="entry name" value="His_kinase_dom"/>
</dbReference>
<keyword evidence="7" id="KW-0902">Two-component regulatory system</keyword>
<dbReference type="EMBL" id="FOVL01000011">
    <property type="protein sequence ID" value="SFN65203.1"/>
    <property type="molecule type" value="Genomic_DNA"/>
</dbReference>
<dbReference type="AlphaFoldDB" id="A0A1I5AS01"/>
<dbReference type="PANTHER" id="PTHR43065:SF46">
    <property type="entry name" value="C4-DICARBOXYLATE TRANSPORT SENSOR PROTEIN DCTB"/>
    <property type="match status" value="1"/>
</dbReference>
<keyword evidence="4" id="KW-0547">Nucleotide-binding</keyword>
<dbReference type="GO" id="GO:0005524">
    <property type="term" value="F:ATP binding"/>
    <property type="evidence" value="ECO:0007669"/>
    <property type="project" value="UniProtKB-KW"/>
</dbReference>
<dbReference type="SUPFAM" id="SSF55874">
    <property type="entry name" value="ATPase domain of HSP90 chaperone/DNA topoisomerase II/histidine kinase"/>
    <property type="match status" value="1"/>
</dbReference>
<sequence length="451" mass="51933">MTFRTYHTSILLRILILAGFLTLTVFFALSGKWTYSAIILFACIVSLYELFRFLRKRFEVMDDFFEAVKYRDFSRQYVEDKKTTDIQRLYRGFNTVNEVVRKMNSEKEAQYLYLQKILEMVDIGLLAYEVNSGSVLWVNDSFQDILGFPSFKNVRFIKARNHGVFDLLFENFYEKPATVELKVHEENVKVLLSNSLFDIGEFSYKLVVIHNIEATLNQTESDAWKKLLSVMTHEIMNSIAPISSLANTLKLQVQAFQNDPETVDLEIEDLDAGLRSIEKRSEGLMKFAKTYRSLNKVISLNPEKIPVIELFRNIEHLMKSLINDKKVRLRYKMSQKDLEITADSYLLEQVLINVILNAVEACKGTKDAVVDVIAEEKPDRRTFIRIVDNGTGITPEVMDQIFVPFFTTKETGSGIGLSLCKQIMTLHGGKIQVFQNREAGATIRLEFPVAR</sequence>
<evidence type="ECO:0000256" key="5">
    <source>
        <dbReference type="ARBA" id="ARBA00022777"/>
    </source>
</evidence>
<dbReference type="PROSITE" id="PS50109">
    <property type="entry name" value="HIS_KIN"/>
    <property type="match status" value="1"/>
</dbReference>
<protein>
    <recommendedName>
        <fullName evidence="2">histidine kinase</fullName>
        <ecNumber evidence="2">2.7.13.3</ecNumber>
    </recommendedName>
</protein>
<evidence type="ECO:0000313" key="10">
    <source>
        <dbReference type="EMBL" id="SFN65203.1"/>
    </source>
</evidence>
<evidence type="ECO:0000256" key="8">
    <source>
        <dbReference type="SAM" id="Phobius"/>
    </source>
</evidence>
<dbReference type="SMART" id="SM00387">
    <property type="entry name" value="HATPase_c"/>
    <property type="match status" value="1"/>
</dbReference>
<evidence type="ECO:0000259" key="9">
    <source>
        <dbReference type="PROSITE" id="PS50109"/>
    </source>
</evidence>
<feature type="domain" description="Histidine kinase" evidence="9">
    <location>
        <begin position="230"/>
        <end position="451"/>
    </location>
</feature>
<dbReference type="Gene3D" id="3.30.565.10">
    <property type="entry name" value="Histidine kinase-like ATPase, C-terminal domain"/>
    <property type="match status" value="1"/>
</dbReference>
<gene>
    <name evidence="10" type="ORF">SAMN05660413_02028</name>
</gene>
<dbReference type="OrthoDB" id="1931120at2"/>